<evidence type="ECO:0000313" key="3">
    <source>
        <dbReference type="Proteomes" id="UP001500755"/>
    </source>
</evidence>
<feature type="region of interest" description="Disordered" evidence="1">
    <location>
        <begin position="1"/>
        <end position="42"/>
    </location>
</feature>
<organism evidence="2 3">
    <name type="scientific">Brevibacterium samyangense</name>
    <dbReference type="NCBI Taxonomy" id="366888"/>
    <lineage>
        <taxon>Bacteria</taxon>
        <taxon>Bacillati</taxon>
        <taxon>Actinomycetota</taxon>
        <taxon>Actinomycetes</taxon>
        <taxon>Micrococcales</taxon>
        <taxon>Brevibacteriaceae</taxon>
        <taxon>Brevibacterium</taxon>
    </lineage>
</organism>
<dbReference type="Proteomes" id="UP001500755">
    <property type="component" value="Unassembled WGS sequence"/>
</dbReference>
<gene>
    <name evidence="2" type="ORF">GCM10009755_00690</name>
</gene>
<reference evidence="3" key="1">
    <citation type="journal article" date="2019" name="Int. J. Syst. Evol. Microbiol.">
        <title>The Global Catalogue of Microorganisms (GCM) 10K type strain sequencing project: providing services to taxonomists for standard genome sequencing and annotation.</title>
        <authorList>
            <consortium name="The Broad Institute Genomics Platform"/>
            <consortium name="The Broad Institute Genome Sequencing Center for Infectious Disease"/>
            <person name="Wu L."/>
            <person name="Ma J."/>
        </authorList>
    </citation>
    <scope>NUCLEOTIDE SEQUENCE [LARGE SCALE GENOMIC DNA]</scope>
    <source>
        <strain evidence="3">JCM 14546</strain>
    </source>
</reference>
<keyword evidence="3" id="KW-1185">Reference proteome</keyword>
<comment type="caution">
    <text evidence="2">The sequence shown here is derived from an EMBL/GenBank/DDBJ whole genome shotgun (WGS) entry which is preliminary data.</text>
</comment>
<dbReference type="EMBL" id="BAAANO010000002">
    <property type="protein sequence ID" value="GAA1997485.1"/>
    <property type="molecule type" value="Genomic_DNA"/>
</dbReference>
<accession>A0ABP5EFG5</accession>
<feature type="compositionally biased region" description="Basic and acidic residues" evidence="1">
    <location>
        <begin position="13"/>
        <end position="23"/>
    </location>
</feature>
<evidence type="ECO:0000256" key="1">
    <source>
        <dbReference type="SAM" id="MobiDB-lite"/>
    </source>
</evidence>
<proteinExistence type="predicted"/>
<sequence length="69" mass="6880">MGSLSMKGLGALRSERGEGRGAGDGEVGGASGSTLPREERPFKTLCEKDGRSVGIIAEAAFVGSASGIP</sequence>
<protein>
    <submittedName>
        <fullName evidence="2">Uncharacterized protein</fullName>
    </submittedName>
</protein>
<name>A0ABP5EFG5_9MICO</name>
<evidence type="ECO:0000313" key="2">
    <source>
        <dbReference type="EMBL" id="GAA1997485.1"/>
    </source>
</evidence>